<dbReference type="AlphaFoldDB" id="A0A2V3IED6"/>
<organism evidence="2 3">
    <name type="scientific">Gracilariopsis chorda</name>
    <dbReference type="NCBI Taxonomy" id="448386"/>
    <lineage>
        <taxon>Eukaryota</taxon>
        <taxon>Rhodophyta</taxon>
        <taxon>Florideophyceae</taxon>
        <taxon>Rhodymeniophycidae</taxon>
        <taxon>Gracilariales</taxon>
        <taxon>Gracilariaceae</taxon>
        <taxon>Gracilariopsis</taxon>
    </lineage>
</organism>
<dbReference type="Proteomes" id="UP000247409">
    <property type="component" value="Unassembled WGS sequence"/>
</dbReference>
<gene>
    <name evidence="2" type="ORF">BWQ96_09844</name>
    <name evidence="1" type="ORF">BWQ96_10820</name>
</gene>
<sequence length="78" mass="9126">MLLTQLLKNLKKGMRSIEEDSERRSPKESLQGVRKYLVRAATDCDLSVFEALSWGFYAKARDANRSDVTFYPEFRYTQ</sequence>
<evidence type="ECO:0000313" key="2">
    <source>
        <dbReference type="EMBL" id="PXF40445.1"/>
    </source>
</evidence>
<evidence type="ECO:0000313" key="1">
    <source>
        <dbReference type="EMBL" id="PXF39491.1"/>
    </source>
</evidence>
<protein>
    <submittedName>
        <fullName evidence="2">Uncharacterized protein</fullName>
    </submittedName>
</protein>
<dbReference type="EMBL" id="NBIV01000810">
    <property type="protein sequence ID" value="PXF39491.1"/>
    <property type="molecule type" value="Genomic_DNA"/>
</dbReference>
<evidence type="ECO:0000313" key="3">
    <source>
        <dbReference type="Proteomes" id="UP000247409"/>
    </source>
</evidence>
<name>A0A2V3IED6_9FLOR</name>
<keyword evidence="3" id="KW-1185">Reference proteome</keyword>
<dbReference type="EMBL" id="NBIV01000293">
    <property type="protein sequence ID" value="PXF40445.1"/>
    <property type="molecule type" value="Genomic_DNA"/>
</dbReference>
<accession>A0A2V3IED6</accession>
<proteinExistence type="predicted"/>
<reference evidence="2 3" key="1">
    <citation type="journal article" date="2018" name="Mol. Biol. Evol.">
        <title>Analysis of the draft genome of the red seaweed Gracilariopsis chorda provides insights into genome size evolution in Rhodophyta.</title>
        <authorList>
            <person name="Lee J."/>
            <person name="Yang E.C."/>
            <person name="Graf L."/>
            <person name="Yang J.H."/>
            <person name="Qiu H."/>
            <person name="Zel Zion U."/>
            <person name="Chan C.X."/>
            <person name="Stephens T.G."/>
            <person name="Weber A.P.M."/>
            <person name="Boo G.H."/>
            <person name="Boo S.M."/>
            <person name="Kim K.M."/>
            <person name="Shin Y."/>
            <person name="Jung M."/>
            <person name="Lee S.J."/>
            <person name="Yim H.S."/>
            <person name="Lee J.H."/>
            <person name="Bhattacharya D."/>
            <person name="Yoon H.S."/>
        </authorList>
    </citation>
    <scope>NUCLEOTIDE SEQUENCE [LARGE SCALE GENOMIC DNA]</scope>
    <source>
        <strain evidence="2 3">SKKU-2015</strain>
        <tissue evidence="2">Whole body</tissue>
    </source>
</reference>
<comment type="caution">
    <text evidence="2">The sequence shown here is derived from an EMBL/GenBank/DDBJ whole genome shotgun (WGS) entry which is preliminary data.</text>
</comment>